<name>A0A7R9QT61_9ACAR</name>
<feature type="non-terminal residue" evidence="4">
    <location>
        <position position="1"/>
    </location>
</feature>
<dbReference type="InterPro" id="IPR052429">
    <property type="entry name" value="BAH_domain_protein"/>
</dbReference>
<dbReference type="PANTHER" id="PTHR12505:SF24">
    <property type="entry name" value="PROTEIN WINGED EYE"/>
    <property type="match status" value="1"/>
</dbReference>
<feature type="region of interest" description="Disordered" evidence="1">
    <location>
        <begin position="1"/>
        <end position="40"/>
    </location>
</feature>
<dbReference type="Pfam" id="PF24912">
    <property type="entry name" value="SH3_TNRC18"/>
    <property type="match status" value="1"/>
</dbReference>
<accession>A0A7R9QT61</accession>
<dbReference type="PANTHER" id="PTHR12505">
    <property type="entry name" value="PHD FINGER TRANSCRIPTION FACTOR"/>
    <property type="match status" value="1"/>
</dbReference>
<dbReference type="EMBL" id="CAJPVJ010012859">
    <property type="protein sequence ID" value="CAG2174547.1"/>
    <property type="molecule type" value="Genomic_DNA"/>
</dbReference>
<feature type="region of interest" description="Disordered" evidence="1">
    <location>
        <begin position="627"/>
        <end position="647"/>
    </location>
</feature>
<feature type="compositionally biased region" description="Polar residues" evidence="1">
    <location>
        <begin position="710"/>
        <end position="726"/>
    </location>
</feature>
<feature type="compositionally biased region" description="Low complexity" evidence="1">
    <location>
        <begin position="739"/>
        <end position="757"/>
    </location>
</feature>
<evidence type="ECO:0000259" key="2">
    <source>
        <dbReference type="Pfam" id="PF21744"/>
    </source>
</evidence>
<dbReference type="InterPro" id="IPR056841">
    <property type="entry name" value="TNRC18_BAHCC1-like_SH3"/>
</dbReference>
<reference evidence="4" key="1">
    <citation type="submission" date="2020-11" db="EMBL/GenBank/DDBJ databases">
        <authorList>
            <person name="Tran Van P."/>
        </authorList>
    </citation>
    <scope>NUCLEOTIDE SEQUENCE</scope>
</reference>
<evidence type="ECO:0008006" key="6">
    <source>
        <dbReference type="Google" id="ProtNLM"/>
    </source>
</evidence>
<evidence type="ECO:0000259" key="3">
    <source>
        <dbReference type="Pfam" id="PF24912"/>
    </source>
</evidence>
<dbReference type="Gene3D" id="2.30.30.140">
    <property type="match status" value="1"/>
</dbReference>
<evidence type="ECO:0000313" key="4">
    <source>
        <dbReference type="EMBL" id="CAD7657361.1"/>
    </source>
</evidence>
<keyword evidence="5" id="KW-1185">Reference proteome</keyword>
<feature type="compositionally biased region" description="Basic and acidic residues" evidence="1">
    <location>
        <begin position="506"/>
        <end position="527"/>
    </location>
</feature>
<feature type="compositionally biased region" description="Basic and acidic residues" evidence="1">
    <location>
        <begin position="635"/>
        <end position="645"/>
    </location>
</feature>
<feature type="domain" description="BAHCC1-like Tudor" evidence="2">
    <location>
        <begin position="835"/>
        <end position="895"/>
    </location>
</feature>
<feature type="compositionally biased region" description="Basic and acidic residues" evidence="1">
    <location>
        <begin position="383"/>
        <end position="401"/>
    </location>
</feature>
<evidence type="ECO:0000256" key="1">
    <source>
        <dbReference type="SAM" id="MobiDB-lite"/>
    </source>
</evidence>
<feature type="domain" description="TNRC18/BAHCC1-like SH3" evidence="3">
    <location>
        <begin position="778"/>
        <end position="828"/>
    </location>
</feature>
<feature type="non-terminal residue" evidence="4">
    <location>
        <position position="908"/>
    </location>
</feature>
<feature type="region of interest" description="Disordered" evidence="1">
    <location>
        <begin position="262"/>
        <end position="281"/>
    </location>
</feature>
<organism evidence="4">
    <name type="scientific">Oppiella nova</name>
    <dbReference type="NCBI Taxonomy" id="334625"/>
    <lineage>
        <taxon>Eukaryota</taxon>
        <taxon>Metazoa</taxon>
        <taxon>Ecdysozoa</taxon>
        <taxon>Arthropoda</taxon>
        <taxon>Chelicerata</taxon>
        <taxon>Arachnida</taxon>
        <taxon>Acari</taxon>
        <taxon>Acariformes</taxon>
        <taxon>Sarcoptiformes</taxon>
        <taxon>Oribatida</taxon>
        <taxon>Brachypylina</taxon>
        <taxon>Oppioidea</taxon>
        <taxon>Oppiidae</taxon>
        <taxon>Oppiella</taxon>
    </lineage>
</organism>
<dbReference type="OrthoDB" id="6426227at2759"/>
<feature type="region of interest" description="Disordered" evidence="1">
    <location>
        <begin position="501"/>
        <end position="527"/>
    </location>
</feature>
<feature type="region of interest" description="Disordered" evidence="1">
    <location>
        <begin position="383"/>
        <end position="407"/>
    </location>
</feature>
<proteinExistence type="predicted"/>
<feature type="region of interest" description="Disordered" evidence="1">
    <location>
        <begin position="693"/>
        <end position="757"/>
    </location>
</feature>
<feature type="compositionally biased region" description="Polar residues" evidence="1">
    <location>
        <begin position="18"/>
        <end position="37"/>
    </location>
</feature>
<dbReference type="InterPro" id="IPR048924">
    <property type="entry name" value="BAHCC1-like_Tudor"/>
</dbReference>
<dbReference type="AlphaFoldDB" id="A0A7R9QT61"/>
<gene>
    <name evidence="4" type="ORF">ONB1V03_LOCUS13991</name>
</gene>
<feature type="region of interest" description="Disordered" evidence="1">
    <location>
        <begin position="287"/>
        <end position="311"/>
    </location>
</feature>
<dbReference type="EMBL" id="OC927684">
    <property type="protein sequence ID" value="CAD7657361.1"/>
    <property type="molecule type" value="Genomic_DNA"/>
</dbReference>
<dbReference type="Proteomes" id="UP000728032">
    <property type="component" value="Unassembled WGS sequence"/>
</dbReference>
<protein>
    <recommendedName>
        <fullName evidence="6">Tudor domain-containing protein</fullName>
    </recommendedName>
</protein>
<evidence type="ECO:0000313" key="5">
    <source>
        <dbReference type="Proteomes" id="UP000728032"/>
    </source>
</evidence>
<dbReference type="Pfam" id="PF21744">
    <property type="entry name" value="BAHCC1-like_Tudor"/>
    <property type="match status" value="1"/>
</dbReference>
<sequence length="908" mass="100414">ISRKPSSATIPVGIAIAQQRTSPKTKSPTDSASNASQPLKPILPTLSLPVMANSPILITDSPPAGTSLWIKPTPNSTLSNNNSIQNNSQFSFSGDYQLARDSLTGHLYLFRNSSSLPTTPTTTPKPSSIIPPMNMKSSEHSAKSSPSTIITVPVGPTQPQQFFASLGQTQASTLILDTTNSAPIVQIAATAPVTTVMAGINANQTPNFASNRSLDSKPKAAINGTISHNIANNNSANVERGCQASISDDELSSDHMKTTATQVDMDYIHSSEEDDDNDGKRHKLMLFSERKQRTTQRSSSVDDNEDESSRDSIQLQIVDELAADEPPQLPVKSAPVMQFIDHHGLDLLVDSIEEFAAREETNPSTSDLPVNGLQLLSTLAEQRSREERLSGDDSPLRRHSVDSSITLNGLNNNDNEVKSSVFVLPVKKRQRSESCFTTNPISYDDSHQTLSDIKKLMRTSGSQTDLFDRRMKPLNDKNFANLRRSERIFINDSFVSSPKDGNSYDVNKESIEDQRKDSFDKKSSEHKDKKKKKKLFSTFGSIGSALNSSSLGSINSEKKVKKRKKKLGEVLEQKKRLKTDYDKQIDDSIESTIKKVSQIGEKSSSESTADHNSSIVRVNKTMVENNDWNSCVDSKGSDEQRDESKKKRPLFKPSFDLYDTKRMKLLDETIDEIIAKELVTSGDGEQIDELRDLDVISSEMNDEKPKTSESKTISTQSSETTPSKPTQEPPKHKPLVKQTSSCSTISSTSSSISSTSGSCLLSNPALNLKLSESDLDLKLNVIMLVDGLLFVGEICPIQAPDIYGITLHGERQHRPIIYSQEEMLREAIREVKPSLDDLEEGQRVCAYWSTQYRHLYPGYVRSSSPHPNLVFVEFDDGDNGRIAVDDIRLLPQEYPQMKINADPLKNLE</sequence>